<feature type="region of interest" description="Disordered" evidence="1">
    <location>
        <begin position="580"/>
        <end position="603"/>
    </location>
</feature>
<evidence type="ECO:0000256" key="1">
    <source>
        <dbReference type="SAM" id="MobiDB-lite"/>
    </source>
</evidence>
<name>A0A846YVF9_9ACTN</name>
<keyword evidence="2" id="KW-0472">Membrane</keyword>
<comment type="caution">
    <text evidence="3">The sequence shown here is derived from an EMBL/GenBank/DDBJ whole genome shotgun (WGS) entry which is preliminary data.</text>
</comment>
<organism evidence="3 4">
    <name type="scientific">Actinomadura latina</name>
    <dbReference type="NCBI Taxonomy" id="163603"/>
    <lineage>
        <taxon>Bacteria</taxon>
        <taxon>Bacillati</taxon>
        <taxon>Actinomycetota</taxon>
        <taxon>Actinomycetes</taxon>
        <taxon>Streptosporangiales</taxon>
        <taxon>Thermomonosporaceae</taxon>
        <taxon>Actinomadura</taxon>
    </lineage>
</organism>
<dbReference type="RefSeq" id="WP_067634409.1">
    <property type="nucleotide sequence ID" value="NZ_JAAXPI010000001.1"/>
</dbReference>
<accession>A0A846YVF9</accession>
<keyword evidence="4" id="KW-1185">Reference proteome</keyword>
<evidence type="ECO:0000256" key="2">
    <source>
        <dbReference type="SAM" id="Phobius"/>
    </source>
</evidence>
<evidence type="ECO:0000313" key="3">
    <source>
        <dbReference type="EMBL" id="NKZ02488.1"/>
    </source>
</evidence>
<evidence type="ECO:0000313" key="4">
    <source>
        <dbReference type="Proteomes" id="UP000579250"/>
    </source>
</evidence>
<feature type="transmembrane region" description="Helical" evidence="2">
    <location>
        <begin position="136"/>
        <end position="160"/>
    </location>
</feature>
<gene>
    <name evidence="3" type="ORF">HGB48_01745</name>
</gene>
<dbReference type="AlphaFoldDB" id="A0A846YVF9"/>
<feature type="transmembrane region" description="Helical" evidence="2">
    <location>
        <begin position="167"/>
        <end position="191"/>
    </location>
</feature>
<sequence length="603" mass="65513">MDVKISDSSPTVRFFHHGTGRGPRTGPMQNLTRYLCAAMYLDKGLCDAVIKEYVYVQHRAIVPSHGFDLEPVIRHARHARMMRLGRDAVLMALWLGLFLVVPFLAGVLLILCGLFAALHRFPWHRFPDPVRYLARVAAVGFSVALLWSTAPLLALMATVLKGFGFVLLLFVVVPILTGFPTAVVGHLYLVLRRLGRDLGPGAPGPGPDPGGTRFRRALEHVRASQDGNVTMYAGDNPFIGTGHPHSPDARVWAIALELDREASGLLDKPENAAPVDPVVMYERIRAKLHEMRDELPAAGGGRPLPPNERINGLVTGWHVTAHGRCVQRPRPVDEATGETRSGHPLIDPVGRVPYSMASEQAIDAAVRHPQAGIRCFQRVTIGVGGQAIITQDGVIAPAEDQEIGLSAFVHLAVEGRMLYGQFVATVLPPVRPAFKIVDELPGWDRMKLLGKAVVAALPGLFTAPLLAPSRHAAAVWRIARETFAAEVAPDPAAQLVQDYGARISVRELAADDGFRDFVQETDADKYTRLIERRVNEALLDYLGDECGIDVSAYRAQAGVIMNDGIIMTGGTVNGQVAAGRRVDQRQSGPGRTGRADHSTRINP</sequence>
<feature type="transmembrane region" description="Helical" evidence="2">
    <location>
        <begin position="88"/>
        <end position="116"/>
    </location>
</feature>
<proteinExistence type="predicted"/>
<feature type="compositionally biased region" description="Basic and acidic residues" evidence="1">
    <location>
        <begin position="593"/>
        <end position="603"/>
    </location>
</feature>
<dbReference type="EMBL" id="JAAXPI010000001">
    <property type="protein sequence ID" value="NKZ02488.1"/>
    <property type="molecule type" value="Genomic_DNA"/>
</dbReference>
<dbReference type="Proteomes" id="UP000579250">
    <property type="component" value="Unassembled WGS sequence"/>
</dbReference>
<reference evidence="3 4" key="1">
    <citation type="submission" date="2020-04" db="EMBL/GenBank/DDBJ databases">
        <title>MicrobeNet Type strains.</title>
        <authorList>
            <person name="Nicholson A.C."/>
        </authorList>
    </citation>
    <scope>NUCLEOTIDE SEQUENCE [LARGE SCALE GENOMIC DNA]</scope>
    <source>
        <strain evidence="3 4">ATCC BAA-277</strain>
    </source>
</reference>
<keyword evidence="2" id="KW-0812">Transmembrane</keyword>
<keyword evidence="2" id="KW-1133">Transmembrane helix</keyword>
<protein>
    <submittedName>
        <fullName evidence="3">Uncharacterized protein</fullName>
    </submittedName>
</protein>